<keyword evidence="3" id="KW-1003">Cell membrane</keyword>
<dbReference type="GO" id="GO:0016298">
    <property type="term" value="F:lipase activity"/>
    <property type="evidence" value="ECO:0007669"/>
    <property type="project" value="TreeGrafter"/>
</dbReference>
<dbReference type="InterPro" id="IPR052214">
    <property type="entry name" value="DAG_Lipase-Related"/>
</dbReference>
<evidence type="ECO:0000256" key="13">
    <source>
        <dbReference type="ARBA" id="ARBA00024531"/>
    </source>
</evidence>
<sequence>VDQIFQTSVSDEPEGYWNEGFEFVVTYHEQLFGICQLDLYESNLLFPDKHVGRAEIPLSQLEGMPECFHSYFELWDKRFSPSNITSLNAWNTDSVNRGAIQVRINYRFQGIEESPETNMKAENEELEANIQKIFRSRLESALEQEYHGFRKIEEDGSRRSVLDKEEYLFSLDGPDEEKPGQPASFLSSLSKYIISDETLQVLRGISKLSAAFGQGLVASNVEILAGLLILEKFYGTVADVKTGRYIESLQEIEYPTHFYKYAMAAYGWRGLHFFGKTNNLVAGVIRKGSDALSIREFLALPPEDLLGFEFLKGQVFQPSYFIALDRGTNSIVLSIRGTMSAQDTLTDLVCEYQPWKGGVVHSGMKSSAQFFMTEIIPQLLAHISEHKVSALYIVGHSLGGSTASVLTMMIMDYLDMIREASTPDFKIQCYAYGPGPSVSLDLAKKYEDVIHSYVNEGDIICRLSYGSMMDFKAMVLCAAESSDSHLEELLAFGVGASPQLFFLMVDGFPNPSLTPCASLFRDCPLGAKMTRRSGRNASIS</sequence>
<feature type="non-terminal residue" evidence="16">
    <location>
        <position position="1"/>
    </location>
</feature>
<reference evidence="16 17" key="1">
    <citation type="submission" date="2016-07" db="EMBL/GenBank/DDBJ databases">
        <title>Pervasive Adenine N6-methylation of Active Genes in Fungi.</title>
        <authorList>
            <consortium name="DOE Joint Genome Institute"/>
            <person name="Mondo S.J."/>
            <person name="Dannebaum R.O."/>
            <person name="Kuo R.C."/>
            <person name="Labutti K."/>
            <person name="Haridas S."/>
            <person name="Kuo A."/>
            <person name="Salamov A."/>
            <person name="Ahrendt S.R."/>
            <person name="Lipzen A."/>
            <person name="Sullivan W."/>
            <person name="Andreopoulos W.B."/>
            <person name="Clum A."/>
            <person name="Lindquist E."/>
            <person name="Daum C."/>
            <person name="Ramamoorthy G.K."/>
            <person name="Gryganskyi A."/>
            <person name="Culley D."/>
            <person name="Magnuson J.K."/>
            <person name="James T.Y."/>
            <person name="O'Malley M.A."/>
            <person name="Stajich J.E."/>
            <person name="Spatafora J.W."/>
            <person name="Visel A."/>
            <person name="Grigoriev I.V."/>
        </authorList>
    </citation>
    <scope>NUCLEOTIDE SEQUENCE [LARGE SCALE GENOMIC DNA]</scope>
    <source>
        <strain evidence="16 17">CBS 931.73</strain>
    </source>
</reference>
<evidence type="ECO:0000256" key="2">
    <source>
        <dbReference type="ARBA" id="ARBA00004651"/>
    </source>
</evidence>
<dbReference type="InParanoid" id="A0A1Y1YJ43"/>
<keyword evidence="12" id="KW-0472">Membrane</keyword>
<dbReference type="InterPro" id="IPR029058">
    <property type="entry name" value="AB_hydrolase_fold"/>
</dbReference>
<comment type="catalytic activity">
    <reaction evidence="13">
        <text>a 1,2-diacyl-sn-glycerol + H2O = a 2-acylglycerol + a fatty acid + H(+)</text>
        <dbReference type="Rhea" id="RHEA:33275"/>
        <dbReference type="ChEBI" id="CHEBI:15377"/>
        <dbReference type="ChEBI" id="CHEBI:15378"/>
        <dbReference type="ChEBI" id="CHEBI:17389"/>
        <dbReference type="ChEBI" id="CHEBI:17815"/>
        <dbReference type="ChEBI" id="CHEBI:28868"/>
        <dbReference type="EC" id="3.1.1.116"/>
    </reaction>
    <physiologicalReaction direction="left-to-right" evidence="13">
        <dbReference type="Rhea" id="RHEA:33276"/>
    </physiologicalReaction>
</comment>
<evidence type="ECO:0000256" key="8">
    <source>
        <dbReference type="ARBA" id="ARBA00022837"/>
    </source>
</evidence>
<comment type="subcellular location">
    <subcellularLocation>
        <location evidence="2">Cell membrane</location>
        <topology evidence="2">Multi-pass membrane protein</topology>
    </subcellularLocation>
</comment>
<dbReference type="InterPro" id="IPR002921">
    <property type="entry name" value="Fungal_lipase-type"/>
</dbReference>
<keyword evidence="10" id="KW-1133">Transmembrane helix</keyword>
<evidence type="ECO:0000256" key="14">
    <source>
        <dbReference type="ARBA" id="ARBA00026104"/>
    </source>
</evidence>
<evidence type="ECO:0000256" key="10">
    <source>
        <dbReference type="ARBA" id="ARBA00022989"/>
    </source>
</evidence>
<dbReference type="CDD" id="cd00519">
    <property type="entry name" value="Lipase_3"/>
    <property type="match status" value="1"/>
</dbReference>
<dbReference type="EMBL" id="MCFE01000129">
    <property type="protein sequence ID" value="ORX97624.1"/>
    <property type="molecule type" value="Genomic_DNA"/>
</dbReference>
<dbReference type="GO" id="GO:0016042">
    <property type="term" value="P:lipid catabolic process"/>
    <property type="evidence" value="ECO:0007669"/>
    <property type="project" value="UniProtKB-KW"/>
</dbReference>
<comment type="caution">
    <text evidence="16">The sequence shown here is derived from an EMBL/GenBank/DDBJ whole genome shotgun (WGS) entry which is preliminary data.</text>
</comment>
<dbReference type="SUPFAM" id="SSF53474">
    <property type="entry name" value="alpha/beta-Hydrolases"/>
    <property type="match status" value="1"/>
</dbReference>
<evidence type="ECO:0000256" key="5">
    <source>
        <dbReference type="ARBA" id="ARBA00022692"/>
    </source>
</evidence>
<dbReference type="CDD" id="cd00030">
    <property type="entry name" value="C2"/>
    <property type="match status" value="1"/>
</dbReference>
<dbReference type="AlphaFoldDB" id="A0A1Y1YJ43"/>
<dbReference type="Gene3D" id="3.40.50.1820">
    <property type="entry name" value="alpha/beta hydrolase"/>
    <property type="match status" value="1"/>
</dbReference>
<dbReference type="SUPFAM" id="SSF49562">
    <property type="entry name" value="C2 domain (Calcium/lipid-binding domain, CaLB)"/>
    <property type="match status" value="1"/>
</dbReference>
<evidence type="ECO:0000256" key="11">
    <source>
        <dbReference type="ARBA" id="ARBA00023098"/>
    </source>
</evidence>
<evidence type="ECO:0000313" key="17">
    <source>
        <dbReference type="Proteomes" id="UP000193498"/>
    </source>
</evidence>
<dbReference type="PANTHER" id="PTHR45792:SF8">
    <property type="entry name" value="DIACYLGLYCEROL LIPASE-ALPHA"/>
    <property type="match status" value="1"/>
</dbReference>
<dbReference type="InterPro" id="IPR035892">
    <property type="entry name" value="C2_domain_sf"/>
</dbReference>
<comment type="cofactor">
    <cofactor evidence="1">
        <name>Ca(2+)</name>
        <dbReference type="ChEBI" id="CHEBI:29108"/>
    </cofactor>
</comment>
<dbReference type="EC" id="3.1.1.116" evidence="14"/>
<dbReference type="PANTHER" id="PTHR45792">
    <property type="entry name" value="DIACYLGLYCEROL LIPASE HOMOLOG-RELATED"/>
    <property type="match status" value="1"/>
</dbReference>
<feature type="domain" description="Fungal lipase-type" evidence="15">
    <location>
        <begin position="332"/>
        <end position="465"/>
    </location>
</feature>
<evidence type="ECO:0000256" key="4">
    <source>
        <dbReference type="ARBA" id="ARBA00022553"/>
    </source>
</evidence>
<evidence type="ECO:0000256" key="12">
    <source>
        <dbReference type="ARBA" id="ARBA00023136"/>
    </source>
</evidence>
<organism evidence="16 17">
    <name type="scientific">Basidiobolus meristosporus CBS 931.73</name>
    <dbReference type="NCBI Taxonomy" id="1314790"/>
    <lineage>
        <taxon>Eukaryota</taxon>
        <taxon>Fungi</taxon>
        <taxon>Fungi incertae sedis</taxon>
        <taxon>Zoopagomycota</taxon>
        <taxon>Entomophthoromycotina</taxon>
        <taxon>Basidiobolomycetes</taxon>
        <taxon>Basidiobolales</taxon>
        <taxon>Basidiobolaceae</taxon>
        <taxon>Basidiobolus</taxon>
    </lineage>
</organism>
<proteinExistence type="predicted"/>
<keyword evidence="7 16" id="KW-0378">Hydrolase</keyword>
<keyword evidence="11" id="KW-0443">Lipid metabolism</keyword>
<evidence type="ECO:0000256" key="9">
    <source>
        <dbReference type="ARBA" id="ARBA00022963"/>
    </source>
</evidence>
<dbReference type="Proteomes" id="UP000193498">
    <property type="component" value="Unassembled WGS sequence"/>
</dbReference>
<evidence type="ECO:0000256" key="1">
    <source>
        <dbReference type="ARBA" id="ARBA00001913"/>
    </source>
</evidence>
<keyword evidence="17" id="KW-1185">Reference proteome</keyword>
<gene>
    <name evidence="16" type="ORF">K493DRAFT_215670</name>
</gene>
<keyword evidence="9" id="KW-0442">Lipid degradation</keyword>
<keyword evidence="8" id="KW-0106">Calcium</keyword>
<dbReference type="GO" id="GO:0046872">
    <property type="term" value="F:metal ion binding"/>
    <property type="evidence" value="ECO:0007669"/>
    <property type="project" value="UniProtKB-KW"/>
</dbReference>
<evidence type="ECO:0000256" key="3">
    <source>
        <dbReference type="ARBA" id="ARBA00022475"/>
    </source>
</evidence>
<keyword evidence="5" id="KW-0812">Transmembrane</keyword>
<accession>A0A1Y1YJ43</accession>
<dbReference type="Pfam" id="PF01764">
    <property type="entry name" value="Lipase_3"/>
    <property type="match status" value="1"/>
</dbReference>
<evidence type="ECO:0000259" key="15">
    <source>
        <dbReference type="Pfam" id="PF01764"/>
    </source>
</evidence>
<name>A0A1Y1YJ43_9FUNG</name>
<protein>
    <recommendedName>
        <fullName evidence="14">sn-1-specific diacylglycerol lipase</fullName>
        <ecNumber evidence="14">3.1.1.116</ecNumber>
    </recommendedName>
</protein>
<evidence type="ECO:0000256" key="6">
    <source>
        <dbReference type="ARBA" id="ARBA00022723"/>
    </source>
</evidence>
<evidence type="ECO:0000313" key="16">
    <source>
        <dbReference type="EMBL" id="ORX97624.1"/>
    </source>
</evidence>
<keyword evidence="4" id="KW-0597">Phosphoprotein</keyword>
<dbReference type="OrthoDB" id="438440at2759"/>
<keyword evidence="6" id="KW-0479">Metal-binding</keyword>
<evidence type="ECO:0000256" key="7">
    <source>
        <dbReference type="ARBA" id="ARBA00022801"/>
    </source>
</evidence>
<dbReference type="GO" id="GO:0005886">
    <property type="term" value="C:plasma membrane"/>
    <property type="evidence" value="ECO:0007669"/>
    <property type="project" value="UniProtKB-SubCell"/>
</dbReference>